<protein>
    <recommendedName>
        <fullName evidence="3">Phage major capsid protein</fullName>
    </recommendedName>
</protein>
<evidence type="ECO:0000313" key="2">
    <source>
        <dbReference type="Proteomes" id="UP000269134"/>
    </source>
</evidence>
<gene>
    <name evidence="1" type="ORF">EA795_18700</name>
</gene>
<dbReference type="Proteomes" id="UP000269134">
    <property type="component" value="Unassembled WGS sequence"/>
</dbReference>
<evidence type="ECO:0000313" key="1">
    <source>
        <dbReference type="EMBL" id="RMH97542.1"/>
    </source>
</evidence>
<dbReference type="RefSeq" id="WP_122078903.1">
    <property type="nucleotide sequence ID" value="NZ_DAMBMW010000002.1"/>
</dbReference>
<proteinExistence type="predicted"/>
<keyword evidence="2" id="KW-1185">Reference proteome</keyword>
<comment type="caution">
    <text evidence="1">The sequence shown here is derived from an EMBL/GenBank/DDBJ whole genome shotgun (WGS) entry which is preliminary data.</text>
</comment>
<name>A0ABX9UW27_9GAMM</name>
<evidence type="ECO:0008006" key="3">
    <source>
        <dbReference type="Google" id="ProtNLM"/>
    </source>
</evidence>
<accession>A0ABX9UW27</accession>
<reference evidence="1 2" key="1">
    <citation type="submission" date="2018-10" db="EMBL/GenBank/DDBJ databases">
        <title>Pseudomonas sp. GL14 genome.</title>
        <authorList>
            <person name="Peng J."/>
            <person name="Liu Z.-P."/>
        </authorList>
    </citation>
    <scope>NUCLEOTIDE SEQUENCE [LARGE SCALE GENOMIC DNA]</scope>
    <source>
        <strain evidence="1 2">GL14</strain>
    </source>
</reference>
<organism evidence="1 2">
    <name type="scientific">Stutzerimonas nitrititolerans</name>
    <dbReference type="NCBI Taxonomy" id="2482751"/>
    <lineage>
        <taxon>Bacteria</taxon>
        <taxon>Pseudomonadati</taxon>
        <taxon>Pseudomonadota</taxon>
        <taxon>Gammaproteobacteria</taxon>
        <taxon>Pseudomonadales</taxon>
        <taxon>Pseudomonadaceae</taxon>
        <taxon>Stutzerimonas</taxon>
    </lineage>
</organism>
<dbReference type="EMBL" id="RFFL01000017">
    <property type="protein sequence ID" value="RMH97542.1"/>
    <property type="molecule type" value="Genomic_DNA"/>
</dbReference>
<dbReference type="GeneID" id="84611070"/>
<sequence>MKPFQYKKPDSVYTQSITTAHGQTATQATFHASDIRAEHMAATDPLTYAQAMYEAADDHLNGEEWRENMNNAFPSEVRPYGSQPTAPQVALMEDRSVTFDPRQTYDGRTMTHGEATAGSLVSMEAPEVGILVSGRVSIFDHTVQFGFTERSMEQTGTKLLDDLELTLAGKIAQSLEGQPSVTTAYVGALSGSPAAQAEDLLDILAVHLDTFWGRDISEFGILIPVALRPMLNRAAQRAGLGDIDELVGTRVQVYSGPDRGVFLVPKAFALLSFREDQHGDVWRIELSRNASTQSWDLEVSAVVDVMATAMVDVKLGGSDWETTPVALPIIKQLILSEAPEALPETPEETPAG</sequence>